<dbReference type="AlphaFoldDB" id="D8LC44"/>
<gene>
    <name evidence="1" type="ORF">Esi_0010_0163</name>
</gene>
<organism evidence="1 2">
    <name type="scientific">Ectocarpus siliculosus</name>
    <name type="common">Brown alga</name>
    <name type="synonym">Conferva siliculosa</name>
    <dbReference type="NCBI Taxonomy" id="2880"/>
    <lineage>
        <taxon>Eukaryota</taxon>
        <taxon>Sar</taxon>
        <taxon>Stramenopiles</taxon>
        <taxon>Ochrophyta</taxon>
        <taxon>PX clade</taxon>
        <taxon>Phaeophyceae</taxon>
        <taxon>Ectocarpales</taxon>
        <taxon>Ectocarpaceae</taxon>
        <taxon>Ectocarpus</taxon>
    </lineage>
</organism>
<protein>
    <submittedName>
        <fullName evidence="1">Uncharacterized protein</fullName>
    </submittedName>
</protein>
<keyword evidence="2" id="KW-1185">Reference proteome</keyword>
<accession>D8LC44</accession>
<dbReference type="InParanoid" id="D8LC44"/>
<sequence length="43" mass="4634">MLSTPHSDLGLEPNSAGALIKWYTTLDAFVVGEHGREHAGELL</sequence>
<dbReference type="Proteomes" id="UP000002630">
    <property type="component" value="Linkage Group LG08"/>
</dbReference>
<reference evidence="1 2" key="1">
    <citation type="journal article" date="2010" name="Nature">
        <title>The Ectocarpus genome and the independent evolution of multicellularity in brown algae.</title>
        <authorList>
            <person name="Cock J.M."/>
            <person name="Sterck L."/>
            <person name="Rouze P."/>
            <person name="Scornet D."/>
            <person name="Allen A.E."/>
            <person name="Amoutzias G."/>
            <person name="Anthouard V."/>
            <person name="Artiguenave F."/>
            <person name="Aury J.M."/>
            <person name="Badger J.H."/>
            <person name="Beszteri B."/>
            <person name="Billiau K."/>
            <person name="Bonnet E."/>
            <person name="Bothwell J.H."/>
            <person name="Bowler C."/>
            <person name="Boyen C."/>
            <person name="Brownlee C."/>
            <person name="Carrano C.J."/>
            <person name="Charrier B."/>
            <person name="Cho G.Y."/>
            <person name="Coelho S.M."/>
            <person name="Collen J."/>
            <person name="Corre E."/>
            <person name="Da Silva C."/>
            <person name="Delage L."/>
            <person name="Delaroque N."/>
            <person name="Dittami S.M."/>
            <person name="Doulbeau S."/>
            <person name="Elias M."/>
            <person name="Farnham G."/>
            <person name="Gachon C.M."/>
            <person name="Gschloessl B."/>
            <person name="Heesch S."/>
            <person name="Jabbari K."/>
            <person name="Jubin C."/>
            <person name="Kawai H."/>
            <person name="Kimura K."/>
            <person name="Kloareg B."/>
            <person name="Kupper F.C."/>
            <person name="Lang D."/>
            <person name="Le Bail A."/>
            <person name="Leblanc C."/>
            <person name="Lerouge P."/>
            <person name="Lohr M."/>
            <person name="Lopez P.J."/>
            <person name="Martens C."/>
            <person name="Maumus F."/>
            <person name="Michel G."/>
            <person name="Miranda-Saavedra D."/>
            <person name="Morales J."/>
            <person name="Moreau H."/>
            <person name="Motomura T."/>
            <person name="Nagasato C."/>
            <person name="Napoli C.A."/>
            <person name="Nelson D.R."/>
            <person name="Nyvall-Collen P."/>
            <person name="Peters A.F."/>
            <person name="Pommier C."/>
            <person name="Potin P."/>
            <person name="Poulain J."/>
            <person name="Quesneville H."/>
            <person name="Read B."/>
            <person name="Rensing S.A."/>
            <person name="Ritter A."/>
            <person name="Rousvoal S."/>
            <person name="Samanta M."/>
            <person name="Samson G."/>
            <person name="Schroeder D.C."/>
            <person name="Segurens B."/>
            <person name="Strittmatter M."/>
            <person name="Tonon T."/>
            <person name="Tregear J.W."/>
            <person name="Valentin K."/>
            <person name="von Dassow P."/>
            <person name="Yamagishi T."/>
            <person name="Van de Peer Y."/>
            <person name="Wincker P."/>
        </authorList>
    </citation>
    <scope>NUCLEOTIDE SEQUENCE [LARGE SCALE GENOMIC DNA]</scope>
    <source>
        <strain evidence="2">Ec32 / CCAP1310/4</strain>
    </source>
</reference>
<evidence type="ECO:0000313" key="2">
    <source>
        <dbReference type="Proteomes" id="UP000002630"/>
    </source>
</evidence>
<proteinExistence type="predicted"/>
<evidence type="ECO:0000313" key="1">
    <source>
        <dbReference type="EMBL" id="CBN79227.1"/>
    </source>
</evidence>
<dbReference type="EMBL" id="FN647683">
    <property type="protein sequence ID" value="CBN79227.1"/>
    <property type="molecule type" value="Genomic_DNA"/>
</dbReference>
<dbReference type="EMBL" id="FN649733">
    <property type="protein sequence ID" value="CBN79227.1"/>
    <property type="molecule type" value="Genomic_DNA"/>
</dbReference>
<name>D8LC44_ECTSI</name>